<keyword evidence="2" id="KW-1185">Reference proteome</keyword>
<reference evidence="1 2" key="1">
    <citation type="submission" date="2016-07" db="EMBL/GenBank/DDBJ databases">
        <title>Multiple horizontal gene transfer events from other fungi enriched the ability of initially mycotrophic Trichoderma (Ascomycota) to feed on dead plant biomass.</title>
        <authorList>
            <consortium name="DOE Joint Genome Institute"/>
            <person name="Aerts A."/>
            <person name="Atanasova L."/>
            <person name="Chenthamara K."/>
            <person name="Zhang J."/>
            <person name="Grujic M."/>
            <person name="Henrissat B."/>
            <person name="Kuo A."/>
            <person name="Salamov A."/>
            <person name="Lipzen A."/>
            <person name="Labutti K."/>
            <person name="Barry K."/>
            <person name="Miao Y."/>
            <person name="Rahimi M.J."/>
            <person name="Shen Q."/>
            <person name="Grigoriev I.V."/>
            <person name="Kubicek C.P."/>
            <person name="Druzhinina I.S."/>
        </authorList>
    </citation>
    <scope>NUCLEOTIDE SEQUENCE [LARGE SCALE GENOMIC DNA]</scope>
    <source>
        <strain evidence="1 2">CBS 433.97</strain>
    </source>
</reference>
<evidence type="ECO:0000313" key="2">
    <source>
        <dbReference type="Proteomes" id="UP000240493"/>
    </source>
</evidence>
<evidence type="ECO:0000313" key="1">
    <source>
        <dbReference type="EMBL" id="PTB43024.1"/>
    </source>
</evidence>
<gene>
    <name evidence="1" type="ORF">M441DRAFT_363655</name>
</gene>
<dbReference type="AlphaFoldDB" id="A0A2T3ZE12"/>
<protein>
    <submittedName>
        <fullName evidence="1">Uncharacterized protein</fullName>
    </submittedName>
</protein>
<accession>A0A2T3ZE12</accession>
<dbReference type="Proteomes" id="UP000240493">
    <property type="component" value="Unassembled WGS sequence"/>
</dbReference>
<dbReference type="EMBL" id="KZ679259">
    <property type="protein sequence ID" value="PTB43024.1"/>
    <property type="molecule type" value="Genomic_DNA"/>
</dbReference>
<sequence>MEKGAQFLLPLLASWRSTGKSVLCRARHRRLPDKVTSSTFLLIPAIGIGIDGKQRFCCGKMSPKEESFSALASLFVH</sequence>
<proteinExistence type="predicted"/>
<name>A0A2T3ZE12_TRIA4</name>
<organism evidence="1 2">
    <name type="scientific">Trichoderma asperellum (strain ATCC 204424 / CBS 433.97 / NBRC 101777)</name>
    <dbReference type="NCBI Taxonomy" id="1042311"/>
    <lineage>
        <taxon>Eukaryota</taxon>
        <taxon>Fungi</taxon>
        <taxon>Dikarya</taxon>
        <taxon>Ascomycota</taxon>
        <taxon>Pezizomycotina</taxon>
        <taxon>Sordariomycetes</taxon>
        <taxon>Hypocreomycetidae</taxon>
        <taxon>Hypocreales</taxon>
        <taxon>Hypocreaceae</taxon>
        <taxon>Trichoderma</taxon>
    </lineage>
</organism>